<keyword evidence="5" id="KW-0804">Transcription</keyword>
<reference evidence="9 10" key="1">
    <citation type="submission" date="2013-11" db="EMBL/GenBank/DDBJ databases">
        <title>Draft genome of the bovine lungworm Dictyocaulus viviparus.</title>
        <authorList>
            <person name="Mitreva M."/>
        </authorList>
    </citation>
    <scope>NUCLEOTIDE SEQUENCE [LARGE SCALE GENOMIC DNA]</scope>
    <source>
        <strain evidence="9 10">HannoverDv2000</strain>
    </source>
</reference>
<keyword evidence="7" id="KW-0175">Coiled coil</keyword>
<comment type="similarity">
    <text evidence="2">Belongs to the bZIP family. NFIL3 subfamily.</text>
</comment>
<dbReference type="InterPro" id="IPR046347">
    <property type="entry name" value="bZIP_sf"/>
</dbReference>
<keyword evidence="10" id="KW-1185">Reference proteome</keyword>
<dbReference type="GO" id="GO:0000981">
    <property type="term" value="F:DNA-binding transcription factor activity, RNA polymerase II-specific"/>
    <property type="evidence" value="ECO:0007669"/>
    <property type="project" value="TreeGrafter"/>
</dbReference>
<evidence type="ECO:0000256" key="3">
    <source>
        <dbReference type="ARBA" id="ARBA00023015"/>
    </source>
</evidence>
<evidence type="ECO:0000259" key="8">
    <source>
        <dbReference type="PROSITE" id="PS50217"/>
    </source>
</evidence>
<dbReference type="InterPro" id="IPR004827">
    <property type="entry name" value="bZIP"/>
</dbReference>
<dbReference type="PANTHER" id="PTHR11988">
    <property type="entry name" value="THYROTROPH EMBRYONIC FACTOR RELATED"/>
    <property type="match status" value="1"/>
</dbReference>
<accession>A0A0D8XTR3</accession>
<dbReference type="Pfam" id="PF07716">
    <property type="entry name" value="bZIP_2"/>
    <property type="match status" value="1"/>
</dbReference>
<keyword evidence="4" id="KW-0238">DNA-binding</keyword>
<gene>
    <name evidence="9" type="ORF">DICVIV_06752</name>
</gene>
<evidence type="ECO:0000256" key="4">
    <source>
        <dbReference type="ARBA" id="ARBA00023125"/>
    </source>
</evidence>
<reference evidence="10" key="2">
    <citation type="journal article" date="2016" name="Sci. Rep.">
        <title>Dictyocaulus viviparus genome, variome and transcriptome elucidate lungworm biology and support future intervention.</title>
        <authorList>
            <person name="McNulty S.N."/>
            <person name="Strube C."/>
            <person name="Rosa B.A."/>
            <person name="Martin J.C."/>
            <person name="Tyagi R."/>
            <person name="Choi Y.J."/>
            <person name="Wang Q."/>
            <person name="Hallsworth Pepin K."/>
            <person name="Zhang X."/>
            <person name="Ozersky P."/>
            <person name="Wilson R.K."/>
            <person name="Sternberg P.W."/>
            <person name="Gasser R.B."/>
            <person name="Mitreva M."/>
        </authorList>
    </citation>
    <scope>NUCLEOTIDE SEQUENCE [LARGE SCALE GENOMIC DNA]</scope>
    <source>
        <strain evidence="10">HannoverDv2000</strain>
    </source>
</reference>
<organism evidence="9 10">
    <name type="scientific">Dictyocaulus viviparus</name>
    <name type="common">Bovine lungworm</name>
    <dbReference type="NCBI Taxonomy" id="29172"/>
    <lineage>
        <taxon>Eukaryota</taxon>
        <taxon>Metazoa</taxon>
        <taxon>Ecdysozoa</taxon>
        <taxon>Nematoda</taxon>
        <taxon>Chromadorea</taxon>
        <taxon>Rhabditida</taxon>
        <taxon>Rhabditina</taxon>
        <taxon>Rhabditomorpha</taxon>
        <taxon>Strongyloidea</taxon>
        <taxon>Metastrongylidae</taxon>
        <taxon>Dictyocaulus</taxon>
    </lineage>
</organism>
<name>A0A0D8XTR3_DICVI</name>
<dbReference type="STRING" id="29172.A0A0D8XTR3"/>
<proteinExistence type="inferred from homology"/>
<evidence type="ECO:0000313" key="10">
    <source>
        <dbReference type="Proteomes" id="UP000053766"/>
    </source>
</evidence>
<dbReference type="FunFam" id="1.20.5.170:FF:000025">
    <property type="entry name" value="nuclear factor interleukin-3-regulated protein-like"/>
    <property type="match status" value="1"/>
</dbReference>
<dbReference type="OrthoDB" id="6022300at2759"/>
<dbReference type="AlphaFoldDB" id="A0A0D8XTR3"/>
<dbReference type="CDD" id="cd14695">
    <property type="entry name" value="bZIP_HLF"/>
    <property type="match status" value="1"/>
</dbReference>
<evidence type="ECO:0000313" key="9">
    <source>
        <dbReference type="EMBL" id="KJH47164.1"/>
    </source>
</evidence>
<comment type="subcellular location">
    <subcellularLocation>
        <location evidence="1">Nucleus</location>
    </subcellularLocation>
</comment>
<dbReference type="PANTHER" id="PTHR11988:SF56">
    <property type="entry name" value="TRANSCRIPTION FACTOR CES-2"/>
    <property type="match status" value="1"/>
</dbReference>
<dbReference type="SMART" id="SM00338">
    <property type="entry name" value="BRLZ"/>
    <property type="match status" value="1"/>
</dbReference>
<evidence type="ECO:0000256" key="6">
    <source>
        <dbReference type="ARBA" id="ARBA00023242"/>
    </source>
</evidence>
<dbReference type="Gene3D" id="1.20.5.170">
    <property type="match status" value="1"/>
</dbReference>
<sequence>MVSKFSRIQDEAYYERRRRNNDAAKRSRDARRVKEEAIAARAAHLERENSQLRAQVAILRSETARLQLLLFSRQHLTNDTKIDTQTKSNDTLTENISITATTVAQSDVEMKQ</sequence>
<evidence type="ECO:0000256" key="7">
    <source>
        <dbReference type="SAM" id="Coils"/>
    </source>
</evidence>
<dbReference type="SUPFAM" id="SSF57959">
    <property type="entry name" value="Leucine zipper domain"/>
    <property type="match status" value="1"/>
</dbReference>
<evidence type="ECO:0000256" key="5">
    <source>
        <dbReference type="ARBA" id="ARBA00023163"/>
    </source>
</evidence>
<dbReference type="PROSITE" id="PS50217">
    <property type="entry name" value="BZIP"/>
    <property type="match status" value="1"/>
</dbReference>
<evidence type="ECO:0000256" key="2">
    <source>
        <dbReference type="ARBA" id="ARBA00006079"/>
    </source>
</evidence>
<dbReference type="EMBL" id="KN716318">
    <property type="protein sequence ID" value="KJH47164.1"/>
    <property type="molecule type" value="Genomic_DNA"/>
</dbReference>
<feature type="domain" description="BZIP" evidence="8">
    <location>
        <begin position="10"/>
        <end position="73"/>
    </location>
</feature>
<dbReference type="Proteomes" id="UP000053766">
    <property type="component" value="Unassembled WGS sequence"/>
</dbReference>
<protein>
    <submittedName>
        <fullName evidence="9">Basic region leucine zipper</fullName>
    </submittedName>
</protein>
<dbReference type="InterPro" id="IPR040223">
    <property type="entry name" value="PAR_bZIP"/>
</dbReference>
<keyword evidence="6" id="KW-0539">Nucleus</keyword>
<dbReference type="GO" id="GO:0000978">
    <property type="term" value="F:RNA polymerase II cis-regulatory region sequence-specific DNA binding"/>
    <property type="evidence" value="ECO:0007669"/>
    <property type="project" value="TreeGrafter"/>
</dbReference>
<dbReference type="GO" id="GO:0005634">
    <property type="term" value="C:nucleus"/>
    <property type="evidence" value="ECO:0007669"/>
    <property type="project" value="UniProtKB-SubCell"/>
</dbReference>
<feature type="coiled-coil region" evidence="7">
    <location>
        <begin position="35"/>
        <end position="62"/>
    </location>
</feature>
<evidence type="ECO:0000256" key="1">
    <source>
        <dbReference type="ARBA" id="ARBA00004123"/>
    </source>
</evidence>
<keyword evidence="3" id="KW-0805">Transcription regulation</keyword>